<feature type="region of interest" description="Disordered" evidence="2">
    <location>
        <begin position="133"/>
        <end position="159"/>
    </location>
</feature>
<dbReference type="SUPFAM" id="SSF57850">
    <property type="entry name" value="RING/U-box"/>
    <property type="match status" value="1"/>
</dbReference>
<dbReference type="InterPro" id="IPR013083">
    <property type="entry name" value="Znf_RING/FYVE/PHD"/>
</dbReference>
<dbReference type="AlphaFoldDB" id="A0A835WM54"/>
<evidence type="ECO:0000313" key="4">
    <source>
        <dbReference type="EMBL" id="KAG2449981.1"/>
    </source>
</evidence>
<feature type="region of interest" description="Disordered" evidence="2">
    <location>
        <begin position="692"/>
        <end position="724"/>
    </location>
</feature>
<dbReference type="InterPro" id="IPR051348">
    <property type="entry name" value="U-box_ubiquitin_ligases"/>
</dbReference>
<feature type="compositionally biased region" description="Low complexity" evidence="2">
    <location>
        <begin position="498"/>
        <end position="510"/>
    </location>
</feature>
<dbReference type="PANTHER" id="PTHR45647">
    <property type="entry name" value="OS02G0152300 PROTEIN"/>
    <property type="match status" value="1"/>
</dbReference>
<evidence type="ECO:0000256" key="2">
    <source>
        <dbReference type="SAM" id="MobiDB-lite"/>
    </source>
</evidence>
<feature type="compositionally biased region" description="Pro residues" evidence="2">
    <location>
        <begin position="138"/>
        <end position="159"/>
    </location>
</feature>
<feature type="domain" description="U-box" evidence="3">
    <location>
        <begin position="975"/>
        <end position="1054"/>
    </location>
</feature>
<dbReference type="EMBL" id="JAEHOD010000012">
    <property type="protein sequence ID" value="KAG2449981.1"/>
    <property type="molecule type" value="Genomic_DNA"/>
</dbReference>
<evidence type="ECO:0000256" key="1">
    <source>
        <dbReference type="ARBA" id="ARBA00022786"/>
    </source>
</evidence>
<organism evidence="4 5">
    <name type="scientific">Chlamydomonas schloesseri</name>
    <dbReference type="NCBI Taxonomy" id="2026947"/>
    <lineage>
        <taxon>Eukaryota</taxon>
        <taxon>Viridiplantae</taxon>
        <taxon>Chlorophyta</taxon>
        <taxon>core chlorophytes</taxon>
        <taxon>Chlorophyceae</taxon>
        <taxon>CS clade</taxon>
        <taxon>Chlamydomonadales</taxon>
        <taxon>Chlamydomonadaceae</taxon>
        <taxon>Chlamydomonas</taxon>
    </lineage>
</organism>
<reference evidence="4" key="1">
    <citation type="journal article" date="2020" name="bioRxiv">
        <title>Comparative genomics of Chlamydomonas.</title>
        <authorList>
            <person name="Craig R.J."/>
            <person name="Hasan A.R."/>
            <person name="Ness R.W."/>
            <person name="Keightley P.D."/>
        </authorList>
    </citation>
    <scope>NUCLEOTIDE SEQUENCE</scope>
    <source>
        <strain evidence="4">CCAP 11/173</strain>
    </source>
</reference>
<dbReference type="PANTHER" id="PTHR45647:SF139">
    <property type="entry name" value="OS02G0152300 PROTEIN"/>
    <property type="match status" value="1"/>
</dbReference>
<dbReference type="Gene3D" id="3.30.40.10">
    <property type="entry name" value="Zinc/RING finger domain, C3HC4 (zinc finger)"/>
    <property type="match status" value="1"/>
</dbReference>
<dbReference type="GO" id="GO:0004842">
    <property type="term" value="F:ubiquitin-protein transferase activity"/>
    <property type="evidence" value="ECO:0007669"/>
    <property type="project" value="InterPro"/>
</dbReference>
<comment type="caution">
    <text evidence="4">The sequence shown here is derived from an EMBL/GenBank/DDBJ whole genome shotgun (WGS) entry which is preliminary data.</text>
</comment>
<feature type="compositionally biased region" description="Low complexity" evidence="2">
    <location>
        <begin position="408"/>
        <end position="421"/>
    </location>
</feature>
<dbReference type="SMART" id="SM00504">
    <property type="entry name" value="Ubox"/>
    <property type="match status" value="1"/>
</dbReference>
<dbReference type="OrthoDB" id="10064100at2759"/>
<feature type="compositionally biased region" description="Pro residues" evidence="2">
    <location>
        <begin position="435"/>
        <end position="456"/>
    </location>
</feature>
<dbReference type="UniPathway" id="UPA00143"/>
<evidence type="ECO:0000313" key="5">
    <source>
        <dbReference type="Proteomes" id="UP000613740"/>
    </source>
</evidence>
<name>A0A835WM54_9CHLO</name>
<keyword evidence="5" id="KW-1185">Reference proteome</keyword>
<evidence type="ECO:0000259" key="3">
    <source>
        <dbReference type="PROSITE" id="PS51698"/>
    </source>
</evidence>
<dbReference type="InterPro" id="IPR003613">
    <property type="entry name" value="Ubox_domain"/>
</dbReference>
<dbReference type="GO" id="GO:0016567">
    <property type="term" value="P:protein ubiquitination"/>
    <property type="evidence" value="ECO:0007669"/>
    <property type="project" value="UniProtKB-UniPathway"/>
</dbReference>
<feature type="region of interest" description="Disordered" evidence="2">
    <location>
        <begin position="404"/>
        <end position="456"/>
    </location>
</feature>
<keyword evidence="1" id="KW-0833">Ubl conjugation pathway</keyword>
<dbReference type="PROSITE" id="PS51698">
    <property type="entry name" value="U_BOX"/>
    <property type="match status" value="1"/>
</dbReference>
<protein>
    <recommendedName>
        <fullName evidence="3">U-box domain-containing protein</fullName>
    </recommendedName>
</protein>
<feature type="compositionally biased region" description="Low complexity" evidence="2">
    <location>
        <begin position="706"/>
        <end position="717"/>
    </location>
</feature>
<dbReference type="Pfam" id="PF04564">
    <property type="entry name" value="U-box"/>
    <property type="match status" value="1"/>
</dbReference>
<dbReference type="Proteomes" id="UP000613740">
    <property type="component" value="Unassembled WGS sequence"/>
</dbReference>
<dbReference type="CDD" id="cd16655">
    <property type="entry name" value="RING-Ubox_WDSUB1-like"/>
    <property type="match status" value="1"/>
</dbReference>
<feature type="region of interest" description="Disordered" evidence="2">
    <location>
        <begin position="491"/>
        <end position="510"/>
    </location>
</feature>
<gene>
    <name evidence="4" type="ORF">HYH02_000085</name>
</gene>
<proteinExistence type="predicted"/>
<accession>A0A835WM54</accession>
<sequence>MLAPCGSWGYTENAWTMGVCAGVPSCPAYRATGSSGINVTYRLIRQLPDGRRSPGVAAGGPSLTCQSPSSRGRLPQLYVNVYELLSGDTLILQQQNASCVSNPTAWVDVAAATTTNVYGDVWFDPVPEAPCGGNTVMPPLPPQPLPQPPSPSPSLPPPSDPAVSGMIGFCGSVGTFDFRAWNASCRTHRKGVCWDVYGYGGMDVTYRLIRQGPDGARSSGAAALSLRCTSQQYSQQGIYVELESPVRLSGMGTDALVLQQLNASCPGYDWVDVMALGMGYATTYSSYYYFNPPPRVTCAGAIIPRYPSPPPPPPMSPPPPAYSYGGSYGGGYGSSSYSSGGGDSVGGGGISGIVVALVAACTVLTTGYCCYRARVVAERIYGGAALEWDLCQCGWRPVDRNVRPRPPGEWQQQQQQQPLQYPGGGGGSDAYRYHPAPPAPPPLPVAPPVAQAPPPAPPSAFTLHRQLTVTESVARQMQLLLEEAEQLRLLDGGGGVGPAEQQQQQEGGNGEATVALAMASAPVAAAAAAEPEAYSAAALSAATGAFADSHLLVRLPQSQQTPAQAAQAAAGAEGNVGAGASGAGEVYRGRLEGAGAAGVVGAAAAGGGRDVAVWRLAAAAAAAAGDDDGAAGLGQAVAAAARRLVGVRHPHLLPLLGSCSEQPMVVYDLGGRAGGSPPPGGDATATTAPTTLATRLLPPPPPPAPAVAAPGPAGTDASTPAAPPLGWKERVRVGAEVAAVVAYLHAQSPPVFCQAPLDAGRVLLDSGSGAARLGFVGVGDSAAGGEPVGAGAGAAEDTRALGVLLLRLLTGDVAGDASALVSRVRAAQQADVSGGAGGRALAALVFDAATAAATAATPAGGAGDRWPAAEALAFANVALRCCGSFGAAAADATETAAAAESVVPSLRSAVLPYLLQLSNRTRLYDQHPSSTQQPAGAPASAAAAAAAAAGGAVAAEGVAVVVQLAGPEYECDLEDVPPLFMCPITQDLIEDPVVAADGFTYERAAIEQWIACSAAQRRPPRSPLTNLPLAHAAVVPNRVMKSQIAAWKEEQAKLRKEQGQG</sequence>